<dbReference type="InterPro" id="IPR011737">
    <property type="entry name" value="CHP02206_TP0381"/>
</dbReference>
<protein>
    <submittedName>
        <fullName evidence="2">Integral membrane protein (TIGR02206 family)</fullName>
    </submittedName>
</protein>
<evidence type="ECO:0000313" key="3">
    <source>
        <dbReference type="Proteomes" id="UP001180845"/>
    </source>
</evidence>
<reference evidence="2" key="1">
    <citation type="submission" date="2023-07" db="EMBL/GenBank/DDBJ databases">
        <title>Sequencing the genomes of 1000 actinobacteria strains.</title>
        <authorList>
            <person name="Klenk H.-P."/>
        </authorList>
    </citation>
    <scope>NUCLEOTIDE SEQUENCE</scope>
    <source>
        <strain evidence="2">DSM 45977</strain>
    </source>
</reference>
<feature type="transmembrane region" description="Helical" evidence="1">
    <location>
        <begin position="16"/>
        <end position="35"/>
    </location>
</feature>
<feature type="transmembrane region" description="Helical" evidence="1">
    <location>
        <begin position="166"/>
        <end position="188"/>
    </location>
</feature>
<feature type="transmembrane region" description="Helical" evidence="1">
    <location>
        <begin position="135"/>
        <end position="154"/>
    </location>
</feature>
<keyword evidence="1" id="KW-1133">Transmembrane helix</keyword>
<dbReference type="EMBL" id="JAVDXW010000001">
    <property type="protein sequence ID" value="MDR7299947.1"/>
    <property type="molecule type" value="Genomic_DNA"/>
</dbReference>
<dbReference type="AlphaFoldDB" id="A0AAE3ZB28"/>
<dbReference type="Proteomes" id="UP001180845">
    <property type="component" value="Unassembled WGS sequence"/>
</dbReference>
<feature type="transmembrane region" description="Helical" evidence="1">
    <location>
        <begin position="47"/>
        <end position="64"/>
    </location>
</feature>
<dbReference type="RefSeq" id="WP_310267876.1">
    <property type="nucleotide sequence ID" value="NZ_JAVDXW010000001.1"/>
</dbReference>
<accession>A0AAE3ZB28</accession>
<feature type="transmembrane region" description="Helical" evidence="1">
    <location>
        <begin position="76"/>
        <end position="94"/>
    </location>
</feature>
<feature type="transmembrane region" description="Helical" evidence="1">
    <location>
        <begin position="208"/>
        <end position="229"/>
    </location>
</feature>
<feature type="transmembrane region" description="Helical" evidence="1">
    <location>
        <begin position="106"/>
        <end position="123"/>
    </location>
</feature>
<organism evidence="2 3">
    <name type="scientific">Haloactinomyces albus</name>
    <dbReference type="NCBI Taxonomy" id="1352928"/>
    <lineage>
        <taxon>Bacteria</taxon>
        <taxon>Bacillati</taxon>
        <taxon>Actinomycetota</taxon>
        <taxon>Actinomycetes</taxon>
        <taxon>Actinopolysporales</taxon>
        <taxon>Actinopolysporaceae</taxon>
        <taxon>Haloactinomyces</taxon>
    </lineage>
</organism>
<keyword evidence="1" id="KW-0812">Transmembrane</keyword>
<keyword evidence="3" id="KW-1185">Reference proteome</keyword>
<gene>
    <name evidence="2" type="ORF">JOF55_000128</name>
</gene>
<evidence type="ECO:0000313" key="2">
    <source>
        <dbReference type="EMBL" id="MDR7299947.1"/>
    </source>
</evidence>
<dbReference type="Pfam" id="PF14808">
    <property type="entry name" value="TMEM164"/>
    <property type="match status" value="1"/>
</dbReference>
<dbReference type="NCBIfam" id="TIGR02206">
    <property type="entry name" value="intg_mem_TP0381"/>
    <property type="match status" value="1"/>
</dbReference>
<comment type="caution">
    <text evidence="2">The sequence shown here is derived from an EMBL/GenBank/DDBJ whole genome shotgun (WGS) entry which is preliminary data.</text>
</comment>
<evidence type="ECO:0000256" key="1">
    <source>
        <dbReference type="SAM" id="Phobius"/>
    </source>
</evidence>
<keyword evidence="1" id="KW-0472">Membrane</keyword>
<sequence length="235" mass="26545">MDLLQSERTFSPYGPSHWAILLLAAAVASLLVGIGRHYQGARATRRISRAFAVVIVAFQLPLQIRSLLPAQWNIHLSLPLHLSDLAWITAAYALWSHRWWAHAPTYYWGLTLTTQAMITPALDAPGFPHLDFIEFWGHHCLVLWAAIYLTWGVGMRPDWRGYAATMGVTLTWTVVTLGINSLLGTNYGFLNHKPSNPSLLDLLGPWPWYLAVEFVVLLAGWALITWPWTRSHADR</sequence>
<name>A0AAE3ZB28_9ACTN</name>
<proteinExistence type="predicted"/>